<evidence type="ECO:0000313" key="3">
    <source>
        <dbReference type="Proteomes" id="UP000477782"/>
    </source>
</evidence>
<accession>A0A6M0QVP5</accession>
<dbReference type="Pfam" id="PF04314">
    <property type="entry name" value="PCuAC"/>
    <property type="match status" value="1"/>
</dbReference>
<dbReference type="Proteomes" id="UP000477782">
    <property type="component" value="Unassembled WGS sequence"/>
</dbReference>
<gene>
    <name evidence="2" type="ORF">G4Z14_14430</name>
</gene>
<evidence type="ECO:0000256" key="1">
    <source>
        <dbReference type="SAM" id="SignalP"/>
    </source>
</evidence>
<dbReference type="InterPro" id="IPR036182">
    <property type="entry name" value="PCuAC_sf"/>
</dbReference>
<sequence>MTRFQTLLAAAATLFALPVFAHDGVQIDNPYARTMGGIGASGAVFLEISNHADVDDRLVDVKSDIAEKVELHTHKDDGNGVMQMLHVPEGFPVAALGGHNLQRGGDHIMLMGLTRELKDGDIITLTLIFEHAGEVVVEAPVDNARKADGMGHAGHQMPQGQTDVSN</sequence>
<dbReference type="SUPFAM" id="SSF110087">
    <property type="entry name" value="DR1885-like metal-binding protein"/>
    <property type="match status" value="1"/>
</dbReference>
<dbReference type="AlphaFoldDB" id="A0A6M0QVP5"/>
<reference evidence="2 3" key="1">
    <citation type="submission" date="2020-02" db="EMBL/GenBank/DDBJ databases">
        <authorList>
            <person name="Chen W.-M."/>
        </authorList>
    </citation>
    <scope>NUCLEOTIDE SEQUENCE [LARGE SCALE GENOMIC DNA]</scope>
    <source>
        <strain evidence="2 3">KMS-5</strain>
    </source>
</reference>
<dbReference type="RefSeq" id="WP_164626954.1">
    <property type="nucleotide sequence ID" value="NZ_JAAIVJ010000009.1"/>
</dbReference>
<protein>
    <submittedName>
        <fullName evidence="2">Copper chaperone PCu(A)C</fullName>
    </submittedName>
</protein>
<comment type="caution">
    <text evidence="2">The sequence shown here is derived from an EMBL/GenBank/DDBJ whole genome shotgun (WGS) entry which is preliminary data.</text>
</comment>
<dbReference type="Gene3D" id="2.60.40.1890">
    <property type="entry name" value="PCu(A)C copper chaperone"/>
    <property type="match status" value="1"/>
</dbReference>
<dbReference type="InterPro" id="IPR058248">
    <property type="entry name" value="Lxx211020-like"/>
</dbReference>
<dbReference type="PANTHER" id="PTHR36302:SF1">
    <property type="entry name" value="COPPER CHAPERONE PCU(A)C"/>
    <property type="match status" value="1"/>
</dbReference>
<feature type="chain" id="PRO_5026898894" evidence="1">
    <location>
        <begin position="22"/>
        <end position="166"/>
    </location>
</feature>
<organism evidence="2 3">
    <name type="scientific">Tabrizicola oligotrophica</name>
    <dbReference type="NCBI Taxonomy" id="2710650"/>
    <lineage>
        <taxon>Bacteria</taxon>
        <taxon>Pseudomonadati</taxon>
        <taxon>Pseudomonadota</taxon>
        <taxon>Alphaproteobacteria</taxon>
        <taxon>Rhodobacterales</taxon>
        <taxon>Paracoccaceae</taxon>
        <taxon>Tabrizicola</taxon>
    </lineage>
</organism>
<feature type="signal peptide" evidence="1">
    <location>
        <begin position="1"/>
        <end position="21"/>
    </location>
</feature>
<dbReference type="PANTHER" id="PTHR36302">
    <property type="entry name" value="BLR7088 PROTEIN"/>
    <property type="match status" value="1"/>
</dbReference>
<name>A0A6M0QVP5_9RHOB</name>
<dbReference type="EMBL" id="JAAIVJ010000009">
    <property type="protein sequence ID" value="NEY91499.1"/>
    <property type="molecule type" value="Genomic_DNA"/>
</dbReference>
<keyword evidence="1" id="KW-0732">Signal</keyword>
<proteinExistence type="predicted"/>
<keyword evidence="3" id="KW-1185">Reference proteome</keyword>
<evidence type="ECO:0000313" key="2">
    <source>
        <dbReference type="EMBL" id="NEY91499.1"/>
    </source>
</evidence>
<dbReference type="InterPro" id="IPR007410">
    <property type="entry name" value="LpqE-like"/>
</dbReference>